<dbReference type="InterPro" id="IPR050439">
    <property type="entry name" value="ADAMTS_ADAMTS-like"/>
</dbReference>
<evidence type="ECO:0000256" key="7">
    <source>
        <dbReference type="ARBA" id="ARBA00022737"/>
    </source>
</evidence>
<dbReference type="PROSITE" id="PS00028">
    <property type="entry name" value="ZINC_FINGER_C2H2_1"/>
    <property type="match status" value="1"/>
</dbReference>
<keyword evidence="6" id="KW-0732">Signal</keyword>
<evidence type="ECO:0000256" key="1">
    <source>
        <dbReference type="ARBA" id="ARBA00004498"/>
    </source>
</evidence>
<dbReference type="PANTHER" id="PTHR13723">
    <property type="entry name" value="ADAMTS A DISINTEGRIN AND METALLOPROTEASE WITH THROMBOSPONDIN MOTIFS PROTEASE"/>
    <property type="match status" value="1"/>
</dbReference>
<dbReference type="FunFam" id="3.40.1620.60:FF:000001">
    <property type="entry name" value="A disintegrin and metalloproteinase with thrombospondin motifs 3"/>
    <property type="match status" value="1"/>
</dbReference>
<evidence type="ECO:0000256" key="5">
    <source>
        <dbReference type="ARBA" id="ARBA00022723"/>
    </source>
</evidence>
<dbReference type="SUPFAM" id="SSF82895">
    <property type="entry name" value="TSP-1 type 1 repeat"/>
    <property type="match status" value="3"/>
</dbReference>
<keyword evidence="8" id="KW-0378">Hydrolase</keyword>
<evidence type="ECO:0000256" key="9">
    <source>
        <dbReference type="ARBA" id="ARBA00022833"/>
    </source>
</evidence>
<comment type="subcellular location">
    <subcellularLocation>
        <location evidence="1">Secreted</location>
        <location evidence="1">Extracellular space</location>
        <location evidence="1">Extracellular matrix</location>
    </subcellularLocation>
</comment>
<dbReference type="SMART" id="SM00209">
    <property type="entry name" value="TSP1"/>
    <property type="match status" value="3"/>
</dbReference>
<evidence type="ECO:0000256" key="14">
    <source>
        <dbReference type="SAM" id="MobiDB-lite"/>
    </source>
</evidence>
<dbReference type="PROSITE" id="PS50092">
    <property type="entry name" value="TSP1"/>
    <property type="match status" value="3"/>
</dbReference>
<keyword evidence="7" id="KW-0677">Repeat</keyword>
<reference evidence="16 17" key="1">
    <citation type="submission" date="2018-03" db="EMBL/GenBank/DDBJ databases">
        <title>Draft genome sequence of Rohu Carp (Labeo rohita).</title>
        <authorList>
            <person name="Das P."/>
            <person name="Kushwaha B."/>
            <person name="Joshi C.G."/>
            <person name="Kumar D."/>
            <person name="Nagpure N.S."/>
            <person name="Sahoo L."/>
            <person name="Das S.P."/>
            <person name="Bit A."/>
            <person name="Patnaik S."/>
            <person name="Meher P.K."/>
            <person name="Jayasankar P."/>
            <person name="Koringa P.G."/>
            <person name="Patel N.V."/>
            <person name="Hinsu A.T."/>
            <person name="Kumar R."/>
            <person name="Pandey M."/>
            <person name="Agarwal S."/>
            <person name="Srivastava S."/>
            <person name="Singh M."/>
            <person name="Iquebal M.A."/>
            <person name="Jaiswal S."/>
            <person name="Angadi U.B."/>
            <person name="Kumar N."/>
            <person name="Raza M."/>
            <person name="Shah T.M."/>
            <person name="Rai A."/>
            <person name="Jena J.K."/>
        </authorList>
    </citation>
    <scope>NUCLEOTIDE SEQUENCE [LARGE SCALE GENOMIC DNA]</scope>
    <source>
        <strain evidence="16">DASCIFA01</strain>
        <tissue evidence="16">Testis</tissue>
    </source>
</reference>
<evidence type="ECO:0000256" key="10">
    <source>
        <dbReference type="ARBA" id="ARBA00023049"/>
    </source>
</evidence>
<dbReference type="Proteomes" id="UP000290572">
    <property type="component" value="Unassembled WGS sequence"/>
</dbReference>
<dbReference type="Pfam" id="PF05986">
    <property type="entry name" value="ADAMTS_spacer1"/>
    <property type="match status" value="1"/>
</dbReference>
<keyword evidence="2" id="KW-0964">Secreted</keyword>
<dbReference type="Gene3D" id="3.40.390.10">
    <property type="entry name" value="Collagenase (Catalytic Domain)"/>
    <property type="match status" value="1"/>
</dbReference>
<comment type="caution">
    <text evidence="16">The sequence shown here is derived from an EMBL/GenBank/DDBJ whole genome shotgun (WGS) entry which is preliminary data.</text>
</comment>
<dbReference type="Gene3D" id="2.20.100.10">
    <property type="entry name" value="Thrombospondin type-1 (TSP1) repeat"/>
    <property type="match status" value="3"/>
</dbReference>
<proteinExistence type="predicted"/>
<gene>
    <name evidence="16" type="ORF">ROHU_004147</name>
</gene>
<dbReference type="GO" id="GO:0031012">
    <property type="term" value="C:extracellular matrix"/>
    <property type="evidence" value="ECO:0007669"/>
    <property type="project" value="TreeGrafter"/>
</dbReference>
<dbReference type="GO" id="GO:0004222">
    <property type="term" value="F:metalloendopeptidase activity"/>
    <property type="evidence" value="ECO:0007669"/>
    <property type="project" value="TreeGrafter"/>
</dbReference>
<dbReference type="Gene3D" id="2.60.120.830">
    <property type="match status" value="1"/>
</dbReference>
<keyword evidence="5" id="KW-0479">Metal-binding</keyword>
<evidence type="ECO:0000256" key="6">
    <source>
        <dbReference type="ARBA" id="ARBA00022729"/>
    </source>
</evidence>
<dbReference type="STRING" id="84645.A0A498NQP4"/>
<evidence type="ECO:0000313" key="16">
    <source>
        <dbReference type="EMBL" id="RXN34106.1"/>
    </source>
</evidence>
<dbReference type="InterPro" id="IPR036383">
    <property type="entry name" value="TSP1_rpt_sf"/>
</dbReference>
<dbReference type="Pfam" id="PF19030">
    <property type="entry name" value="TSP1_ADAMTS"/>
    <property type="match status" value="2"/>
</dbReference>
<dbReference type="FunFam" id="2.20.100.10:FF:000011">
    <property type="entry name" value="A disintegrin and metalloproteinase with thrombospondin motifs 3"/>
    <property type="match status" value="1"/>
</dbReference>
<dbReference type="InterPro" id="IPR013087">
    <property type="entry name" value="Znf_C2H2_type"/>
</dbReference>
<feature type="compositionally biased region" description="Polar residues" evidence="14">
    <location>
        <begin position="581"/>
        <end position="598"/>
    </location>
</feature>
<keyword evidence="10" id="KW-0482">Metalloprotease</keyword>
<keyword evidence="13" id="KW-0325">Glycoprotein</keyword>
<name>A0A498NQP4_LABRO</name>
<keyword evidence="17" id="KW-1185">Reference proteome</keyword>
<dbReference type="Pfam" id="PF17771">
    <property type="entry name" value="ADAMTS_CR_2"/>
    <property type="match status" value="1"/>
</dbReference>
<keyword evidence="9" id="KW-0862">Zinc</keyword>
<dbReference type="InterPro" id="IPR000884">
    <property type="entry name" value="TSP1_rpt"/>
</dbReference>
<dbReference type="InterPro" id="IPR010909">
    <property type="entry name" value="PLAC"/>
</dbReference>
<dbReference type="PANTHER" id="PTHR13723:SF158">
    <property type="entry name" value="A DISINTEGRIN AND METALLOPROTEINASE WITH THROMBOSPONDIN MOTIFS 3"/>
    <property type="match status" value="1"/>
</dbReference>
<accession>A0A498NQP4</accession>
<dbReference type="GO" id="GO:0046872">
    <property type="term" value="F:metal ion binding"/>
    <property type="evidence" value="ECO:0007669"/>
    <property type="project" value="UniProtKB-KW"/>
</dbReference>
<dbReference type="AlphaFoldDB" id="A0A498NQP4"/>
<dbReference type="SUPFAM" id="SSF55486">
    <property type="entry name" value="Metalloproteases ('zincins'), catalytic domain"/>
    <property type="match status" value="1"/>
</dbReference>
<feature type="domain" description="PLAC" evidence="15">
    <location>
        <begin position="501"/>
        <end position="539"/>
    </location>
</feature>
<dbReference type="PROSITE" id="PS50900">
    <property type="entry name" value="PLAC"/>
    <property type="match status" value="1"/>
</dbReference>
<dbReference type="InterPro" id="IPR041645">
    <property type="entry name" value="ADAMTS_CR_2"/>
</dbReference>
<dbReference type="EMBL" id="QBIY01011211">
    <property type="protein sequence ID" value="RXN34106.1"/>
    <property type="molecule type" value="Genomic_DNA"/>
</dbReference>
<keyword evidence="16" id="KW-0401">Integrin</keyword>
<dbReference type="Gene3D" id="3.40.1620.60">
    <property type="match status" value="1"/>
</dbReference>
<feature type="region of interest" description="Disordered" evidence="14">
    <location>
        <begin position="580"/>
        <end position="619"/>
    </location>
</feature>
<evidence type="ECO:0000256" key="11">
    <source>
        <dbReference type="ARBA" id="ARBA00023145"/>
    </source>
</evidence>
<evidence type="ECO:0000256" key="3">
    <source>
        <dbReference type="ARBA" id="ARBA00022530"/>
    </source>
</evidence>
<protein>
    <submittedName>
        <fullName evidence="16">A disintegrin and metallo ase with thrombospondin motifs 3-like protein</fullName>
    </submittedName>
</protein>
<dbReference type="InterPro" id="IPR010294">
    <property type="entry name" value="ADAMTS_spacer1"/>
</dbReference>
<keyword evidence="3" id="KW-0272">Extracellular matrix</keyword>
<keyword evidence="4" id="KW-0645">Protease</keyword>
<sequence>MEHDGQGNRCGDETAMGSVMAPLVQAAFHRYHWSMCSGQELKRYIHSYDCLLDDPFKHDWPQLPELPGINYSMDEQCRFDFGVGYKICTSFRTFDPCKQLWCSHPDNPYFCKTKKGPPLDGTECAPGKWCYKGHCMWKNANQVKQDGAWSAWSKYGTCSRSCGTGVRFRTRQCNNPVPSNGGQDCPGVNYEYQLCNIDDCPKHFEDFRAQQCHLRNSHFEYQNAKHHWLPYEHPDAIKNQATGHYILNGKGEDARSRRFIEMGVEWDYLIEDDVETLHTDGPLHDAVVVLILPKDNETRSTLMYRYIIHEDSVPLNNNNVIQEDTYEWALKSWSQCSKPCAGGFQYTKYGCRKKGDNKMVHRGYCDINKKPKPIRRMCNLQDCTQPQWITEEWEHCTKTCGNFGYQIRTVRCVQFLHEGTNRSIHSKYCSGEKPEIKRPCNRMPCLTQWKTGNCAQCPVGKVWRDVWSHVVLEINASARSPSHTGPVGHDPAMASEKRVELDEPCGGDKSIFCQMEVLARYCSIPGYNKLCCESCSKRSGTFAPLLHEAAKTEEELRFGSASQLLETLTASVNGTLKVPQLHQQGSSSRGQFPKQTATPPARKANTENSKTQKRLKLGTRNLPAMTIRSSWKEDAAKDAPWQLESFLESQWPTASSEVER</sequence>
<evidence type="ECO:0000256" key="2">
    <source>
        <dbReference type="ARBA" id="ARBA00022525"/>
    </source>
</evidence>
<evidence type="ECO:0000256" key="12">
    <source>
        <dbReference type="ARBA" id="ARBA00023157"/>
    </source>
</evidence>
<organism evidence="16 17">
    <name type="scientific">Labeo rohita</name>
    <name type="common">Indian major carp</name>
    <name type="synonym">Cyprinus rohita</name>
    <dbReference type="NCBI Taxonomy" id="84645"/>
    <lineage>
        <taxon>Eukaryota</taxon>
        <taxon>Metazoa</taxon>
        <taxon>Chordata</taxon>
        <taxon>Craniata</taxon>
        <taxon>Vertebrata</taxon>
        <taxon>Euteleostomi</taxon>
        <taxon>Actinopterygii</taxon>
        <taxon>Neopterygii</taxon>
        <taxon>Teleostei</taxon>
        <taxon>Ostariophysi</taxon>
        <taxon>Cypriniformes</taxon>
        <taxon>Cyprinidae</taxon>
        <taxon>Labeoninae</taxon>
        <taxon>Labeonini</taxon>
        <taxon>Labeo</taxon>
    </lineage>
</organism>
<evidence type="ECO:0000256" key="8">
    <source>
        <dbReference type="ARBA" id="ARBA00022801"/>
    </source>
</evidence>
<dbReference type="PRINTS" id="PR01705">
    <property type="entry name" value="TSP1REPEAT"/>
</dbReference>
<dbReference type="GO" id="GO:0030198">
    <property type="term" value="P:extracellular matrix organization"/>
    <property type="evidence" value="ECO:0007669"/>
    <property type="project" value="TreeGrafter"/>
</dbReference>
<evidence type="ECO:0000256" key="4">
    <source>
        <dbReference type="ARBA" id="ARBA00022670"/>
    </source>
</evidence>
<dbReference type="GO" id="GO:0006508">
    <property type="term" value="P:proteolysis"/>
    <property type="evidence" value="ECO:0007669"/>
    <property type="project" value="UniProtKB-KW"/>
</dbReference>
<keyword evidence="12" id="KW-1015">Disulfide bond</keyword>
<dbReference type="FunFam" id="2.20.100.10:FF:000006">
    <property type="entry name" value="A disintegrin and metalloproteinase with thrombospondin motifs 1"/>
    <property type="match status" value="1"/>
</dbReference>
<keyword evidence="11" id="KW-0865">Zymogen</keyword>
<evidence type="ECO:0000259" key="15">
    <source>
        <dbReference type="PROSITE" id="PS50900"/>
    </source>
</evidence>
<dbReference type="Pfam" id="PF00090">
    <property type="entry name" value="TSP_1"/>
    <property type="match status" value="1"/>
</dbReference>
<dbReference type="GO" id="GO:0007229">
    <property type="term" value="P:integrin-mediated signaling pathway"/>
    <property type="evidence" value="ECO:0007669"/>
    <property type="project" value="UniProtKB-KW"/>
</dbReference>
<evidence type="ECO:0000256" key="13">
    <source>
        <dbReference type="ARBA" id="ARBA00023180"/>
    </source>
</evidence>
<dbReference type="InterPro" id="IPR024079">
    <property type="entry name" value="MetalloPept_cat_dom_sf"/>
</dbReference>
<evidence type="ECO:0000313" key="17">
    <source>
        <dbReference type="Proteomes" id="UP000290572"/>
    </source>
</evidence>